<name>A0A0E4BLM7_9BRAD</name>
<evidence type="ECO:0000313" key="2">
    <source>
        <dbReference type="Proteomes" id="UP000063308"/>
    </source>
</evidence>
<dbReference type="EMBL" id="AP014685">
    <property type="protein sequence ID" value="BAR54879.1"/>
    <property type="molecule type" value="Genomic_DNA"/>
</dbReference>
<evidence type="ECO:0000313" key="1">
    <source>
        <dbReference type="EMBL" id="BAR54879.1"/>
    </source>
</evidence>
<accession>A0A0E4BLM7</accession>
<organism evidence="1 2">
    <name type="scientific">Bradyrhizobium diazoefficiens</name>
    <dbReference type="NCBI Taxonomy" id="1355477"/>
    <lineage>
        <taxon>Bacteria</taxon>
        <taxon>Pseudomonadati</taxon>
        <taxon>Pseudomonadota</taxon>
        <taxon>Alphaproteobacteria</taxon>
        <taxon>Hyphomicrobiales</taxon>
        <taxon>Nitrobacteraceae</taxon>
        <taxon>Bradyrhizobium</taxon>
    </lineage>
</organism>
<dbReference type="AlphaFoldDB" id="A0A0E4BLM7"/>
<sequence>MPQRFPAASWPIAMAVATCGGVAAGDDHSGNGGAQLHQHRHCEELATKLRGNFALMRRSNPDCLHGESLDCFAPLAMTGVEAVALPVVRQHGGTFRALIRH</sequence>
<dbReference type="Proteomes" id="UP000063308">
    <property type="component" value="Chromosome"/>
</dbReference>
<gene>
    <name evidence="1" type="ORF">NK6_1695</name>
</gene>
<proteinExistence type="predicted"/>
<reference evidence="1 2" key="1">
    <citation type="submission" date="2014-11" db="EMBL/GenBank/DDBJ databases">
        <title>Symbiosis island explosion on the genome of extra-slow-growing strains of soybean bradyrhizobia with massive insertion sequences.</title>
        <authorList>
            <person name="Iida T."/>
            <person name="Minamisawa K."/>
        </authorList>
    </citation>
    <scope>NUCLEOTIDE SEQUENCE [LARGE SCALE GENOMIC DNA]</scope>
    <source>
        <strain evidence="1 2">NK6</strain>
    </source>
</reference>
<protein>
    <submittedName>
        <fullName evidence="1">Uncharacterized protein</fullName>
    </submittedName>
</protein>